<name>A0ABQ9AYE0_9ROSI</name>
<feature type="compositionally biased region" description="Basic residues" evidence="5">
    <location>
        <begin position="311"/>
        <end position="324"/>
    </location>
</feature>
<feature type="domain" description="RING-type" evidence="6">
    <location>
        <begin position="192"/>
        <end position="232"/>
    </location>
</feature>
<feature type="compositionally biased region" description="Basic and acidic residues" evidence="5">
    <location>
        <begin position="98"/>
        <end position="111"/>
    </location>
</feature>
<feature type="compositionally biased region" description="Polar residues" evidence="5">
    <location>
        <begin position="1"/>
        <end position="17"/>
    </location>
</feature>
<keyword evidence="8" id="KW-1185">Reference proteome</keyword>
<feature type="region of interest" description="Disordered" evidence="5">
    <location>
        <begin position="1"/>
        <end position="138"/>
    </location>
</feature>
<gene>
    <name evidence="7" type="ORF">OIU77_003073</name>
</gene>
<dbReference type="CDD" id="cd16531">
    <property type="entry name" value="RING-HC_RING1-like"/>
    <property type="match status" value="1"/>
</dbReference>
<dbReference type="PANTHER" id="PTHR46537:SF1">
    <property type="entry name" value="E3 UBIQUITIN-PROTEIN LIGASE RING1B-RELATED"/>
    <property type="match status" value="1"/>
</dbReference>
<dbReference type="SUPFAM" id="SSF57850">
    <property type="entry name" value="RING/U-box"/>
    <property type="match status" value="1"/>
</dbReference>
<dbReference type="PANTHER" id="PTHR46537">
    <property type="entry name" value="OS11G0578200 PROTEIN"/>
    <property type="match status" value="1"/>
</dbReference>
<dbReference type="InterPro" id="IPR001841">
    <property type="entry name" value="Znf_RING"/>
</dbReference>
<keyword evidence="3" id="KW-0862">Zinc</keyword>
<organism evidence="7 8">
    <name type="scientific">Salix suchowensis</name>
    <dbReference type="NCBI Taxonomy" id="1278906"/>
    <lineage>
        <taxon>Eukaryota</taxon>
        <taxon>Viridiplantae</taxon>
        <taxon>Streptophyta</taxon>
        <taxon>Embryophyta</taxon>
        <taxon>Tracheophyta</taxon>
        <taxon>Spermatophyta</taxon>
        <taxon>Magnoliopsida</taxon>
        <taxon>eudicotyledons</taxon>
        <taxon>Gunneridae</taxon>
        <taxon>Pentapetalae</taxon>
        <taxon>rosids</taxon>
        <taxon>fabids</taxon>
        <taxon>Malpighiales</taxon>
        <taxon>Salicaceae</taxon>
        <taxon>Saliceae</taxon>
        <taxon>Salix</taxon>
    </lineage>
</organism>
<sequence>MPAHTSTSSPDNINPDNEQQQGEEQEQEQEHHQQQQRQGLSELSPPIQNGHPTEHEQQHHQNGQHQEIKEEEEEEEVDKIDEEEVQEEEEDDDEEKEEEGRRGGGEVKEESDGTQSSSSSSSTASSSEDEEKPEEIAPIVDVGSIAGLLELGVLSIKEGEGDEFLLLRITQEDFESKFVFVELPDIRKDVQCPICLGIIKKTRTVMECLHRFCRECIDKSMRMGNNECPACRTHCASRRSLRDDPNYDALIAALYPDIDKYEEEELAFHEEERTRNKQIQASIAQIIQRQSEALVKRRTLGKEATFMTRSQRTHRPISRRRRNSRGSDFQGYEDIDDENDDNIGKDSSSTDERSTEVRQRRRKRQRTSQPSSSAMNSEGGCAENDLDSNRENRGLSPGTCVEHRNASLGQGRSLDEKNDELDIHLKLISLDKQSKPTLKQPYLCCRPSLSIKHLCEYVAHQTTLQAEEVEILLVKGRHQADENFSTKHPQIPIDDELQILKGQETMAGLKASCSSSRDHLILAYRQKGVIKS</sequence>
<protein>
    <recommendedName>
        <fullName evidence="6">RING-type domain-containing protein</fullName>
    </recommendedName>
</protein>
<dbReference type="EMBL" id="JAPFFI010000014">
    <property type="protein sequence ID" value="KAJ6366615.1"/>
    <property type="molecule type" value="Genomic_DNA"/>
</dbReference>
<comment type="caution">
    <text evidence="7">The sequence shown here is derived from an EMBL/GenBank/DDBJ whole genome shotgun (WGS) entry which is preliminary data.</text>
</comment>
<evidence type="ECO:0000259" key="6">
    <source>
        <dbReference type="PROSITE" id="PS50089"/>
    </source>
</evidence>
<feature type="compositionally biased region" description="Low complexity" evidence="5">
    <location>
        <begin position="113"/>
        <end position="126"/>
    </location>
</feature>
<dbReference type="PROSITE" id="PS00518">
    <property type="entry name" value="ZF_RING_1"/>
    <property type="match status" value="1"/>
</dbReference>
<feature type="compositionally biased region" description="Basic and acidic residues" evidence="5">
    <location>
        <begin position="342"/>
        <end position="358"/>
    </location>
</feature>
<evidence type="ECO:0000313" key="8">
    <source>
        <dbReference type="Proteomes" id="UP001141253"/>
    </source>
</evidence>
<dbReference type="PROSITE" id="PS50089">
    <property type="entry name" value="ZF_RING_2"/>
    <property type="match status" value="1"/>
</dbReference>
<dbReference type="InterPro" id="IPR013083">
    <property type="entry name" value="Znf_RING/FYVE/PHD"/>
</dbReference>
<dbReference type="Gene3D" id="3.30.40.10">
    <property type="entry name" value="Zinc/RING finger domain, C3HC4 (zinc finger)"/>
    <property type="match status" value="1"/>
</dbReference>
<dbReference type="InterPro" id="IPR044592">
    <property type="entry name" value="RING1A/B"/>
</dbReference>
<evidence type="ECO:0000256" key="2">
    <source>
        <dbReference type="ARBA" id="ARBA00022771"/>
    </source>
</evidence>
<evidence type="ECO:0000313" key="7">
    <source>
        <dbReference type="EMBL" id="KAJ6366615.1"/>
    </source>
</evidence>
<keyword evidence="2 4" id="KW-0863">Zinc-finger</keyword>
<reference evidence="7" key="1">
    <citation type="submission" date="2022-10" db="EMBL/GenBank/DDBJ databases">
        <authorList>
            <person name="Hyden B.L."/>
            <person name="Feng K."/>
            <person name="Yates T."/>
            <person name="Jawdy S."/>
            <person name="Smart L.B."/>
            <person name="Muchero W."/>
        </authorList>
    </citation>
    <scope>NUCLEOTIDE SEQUENCE</scope>
    <source>
        <tissue evidence="7">Shoot tip</tissue>
    </source>
</reference>
<reference evidence="7" key="2">
    <citation type="journal article" date="2023" name="Int. J. Mol. Sci.">
        <title>De Novo Assembly and Annotation of 11 Diverse Shrub Willow (Salix) Genomes Reveals Novel Gene Organization in Sex-Linked Regions.</title>
        <authorList>
            <person name="Hyden B."/>
            <person name="Feng K."/>
            <person name="Yates T.B."/>
            <person name="Jawdy S."/>
            <person name="Cereghino C."/>
            <person name="Smart L.B."/>
            <person name="Muchero W."/>
        </authorList>
    </citation>
    <scope>NUCLEOTIDE SEQUENCE</scope>
    <source>
        <tissue evidence="7">Shoot tip</tissue>
    </source>
</reference>
<feature type="region of interest" description="Disordered" evidence="5">
    <location>
        <begin position="300"/>
        <end position="404"/>
    </location>
</feature>
<dbReference type="SMART" id="SM00184">
    <property type="entry name" value="RING"/>
    <property type="match status" value="1"/>
</dbReference>
<proteinExistence type="predicted"/>
<feature type="compositionally biased region" description="Acidic residues" evidence="5">
    <location>
        <begin position="331"/>
        <end position="341"/>
    </location>
</feature>
<accession>A0ABQ9AYE0</accession>
<evidence type="ECO:0000256" key="3">
    <source>
        <dbReference type="ARBA" id="ARBA00022833"/>
    </source>
</evidence>
<feature type="compositionally biased region" description="Acidic residues" evidence="5">
    <location>
        <begin position="69"/>
        <end position="97"/>
    </location>
</feature>
<dbReference type="Pfam" id="PF13923">
    <property type="entry name" value="zf-C3HC4_2"/>
    <property type="match status" value="1"/>
</dbReference>
<evidence type="ECO:0000256" key="5">
    <source>
        <dbReference type="SAM" id="MobiDB-lite"/>
    </source>
</evidence>
<dbReference type="InterPro" id="IPR017907">
    <property type="entry name" value="Znf_RING_CS"/>
</dbReference>
<evidence type="ECO:0000256" key="1">
    <source>
        <dbReference type="ARBA" id="ARBA00022723"/>
    </source>
</evidence>
<keyword evidence="1" id="KW-0479">Metal-binding</keyword>
<evidence type="ECO:0000256" key="4">
    <source>
        <dbReference type="PROSITE-ProRule" id="PRU00175"/>
    </source>
</evidence>
<dbReference type="Proteomes" id="UP001141253">
    <property type="component" value="Chromosome 7"/>
</dbReference>